<protein>
    <submittedName>
        <fullName evidence="1">Uncharacterized protein</fullName>
    </submittedName>
</protein>
<accession>A5ZAK5</accession>
<evidence type="ECO:0000313" key="1">
    <source>
        <dbReference type="EMBL" id="EDM50106.1"/>
    </source>
</evidence>
<dbReference type="AlphaFoldDB" id="A5ZAK5"/>
<dbReference type="STRING" id="411463.EUBVEN_02752"/>
<proteinExistence type="predicted"/>
<dbReference type="EMBL" id="AAVL02000038">
    <property type="protein sequence ID" value="EDM50106.1"/>
    <property type="molecule type" value="Genomic_DNA"/>
</dbReference>
<sequence length="55" mass="6363">MLSKNLLEINTLKILTCIGFADAGFLKTALNKQKKKVKIWHIMSWLKISNEYVII</sequence>
<gene>
    <name evidence="1" type="ORF">EUBVEN_02752</name>
</gene>
<evidence type="ECO:0000313" key="2">
    <source>
        <dbReference type="Proteomes" id="UP000006000"/>
    </source>
</evidence>
<organism evidence="1 2">
    <name type="scientific">Eubacterium ventriosum ATCC 27560</name>
    <dbReference type="NCBI Taxonomy" id="411463"/>
    <lineage>
        <taxon>Bacteria</taxon>
        <taxon>Bacillati</taxon>
        <taxon>Bacillota</taxon>
        <taxon>Clostridia</taxon>
        <taxon>Eubacteriales</taxon>
        <taxon>Eubacteriaceae</taxon>
        <taxon>Eubacterium</taxon>
    </lineage>
</organism>
<dbReference type="Proteomes" id="UP000006000">
    <property type="component" value="Unassembled WGS sequence"/>
</dbReference>
<reference evidence="1 2" key="2">
    <citation type="submission" date="2007-04" db="EMBL/GenBank/DDBJ databases">
        <title>Draft genome sequence of Eubacterium ventriosum (ATCC 27560).</title>
        <authorList>
            <person name="Sudarsanam P."/>
            <person name="Ley R."/>
            <person name="Guruge J."/>
            <person name="Turnbaugh P.J."/>
            <person name="Mahowald M."/>
            <person name="Liep D."/>
            <person name="Gordon J."/>
        </authorList>
    </citation>
    <scope>NUCLEOTIDE SEQUENCE [LARGE SCALE GENOMIC DNA]</scope>
    <source>
        <strain evidence="1 2">ATCC 27560</strain>
    </source>
</reference>
<reference evidence="1 2" key="1">
    <citation type="submission" date="2007-03" db="EMBL/GenBank/DDBJ databases">
        <authorList>
            <person name="Fulton L."/>
            <person name="Clifton S."/>
            <person name="Fulton B."/>
            <person name="Xu J."/>
            <person name="Minx P."/>
            <person name="Pepin K.H."/>
            <person name="Johnson M."/>
            <person name="Thiruvilangam P."/>
            <person name="Bhonagiri V."/>
            <person name="Nash W.E."/>
            <person name="Mardis E.R."/>
            <person name="Wilson R.K."/>
        </authorList>
    </citation>
    <scope>NUCLEOTIDE SEQUENCE [LARGE SCALE GENOMIC DNA]</scope>
    <source>
        <strain evidence="1 2">ATCC 27560</strain>
    </source>
</reference>
<name>A5ZAK5_9FIRM</name>
<dbReference type="HOGENOM" id="CLU_3025540_0_0_9"/>
<comment type="caution">
    <text evidence="1">The sequence shown here is derived from an EMBL/GenBank/DDBJ whole genome shotgun (WGS) entry which is preliminary data.</text>
</comment>